<dbReference type="SUPFAM" id="SSF69593">
    <property type="entry name" value="Glycerol-3-phosphate (1)-acyltransferase"/>
    <property type="match status" value="1"/>
</dbReference>
<comment type="caution">
    <text evidence="5">The sequence shown here is derived from an EMBL/GenBank/DDBJ whole genome shotgun (WGS) entry which is preliminary data.</text>
</comment>
<reference evidence="5 6" key="1">
    <citation type="submission" date="2023-01" db="EMBL/GenBank/DDBJ databases">
        <title>Pseudomonas SA3-5T sp. nov., isolated from tidal flat sediment.</title>
        <authorList>
            <person name="Kim H.S."/>
            <person name="Kim J.-S."/>
            <person name="Suh M.K."/>
            <person name="Eom M.K."/>
            <person name="Lee J.-S."/>
        </authorList>
    </citation>
    <scope>NUCLEOTIDE SEQUENCE [LARGE SCALE GENOMIC DNA]</scope>
    <source>
        <strain evidence="5 6">SA3-5</strain>
    </source>
</reference>
<gene>
    <name evidence="5" type="ORF">PH586_20740</name>
</gene>
<dbReference type="Proteomes" id="UP001212042">
    <property type="component" value="Unassembled WGS sequence"/>
</dbReference>
<comment type="pathway">
    <text evidence="1">Lipid metabolism.</text>
</comment>
<evidence type="ECO:0000313" key="5">
    <source>
        <dbReference type="EMBL" id="MDA7088810.1"/>
    </source>
</evidence>
<keyword evidence="2" id="KW-0808">Transferase</keyword>
<evidence type="ECO:0000256" key="3">
    <source>
        <dbReference type="ARBA" id="ARBA00023315"/>
    </source>
</evidence>
<dbReference type="InterPro" id="IPR002123">
    <property type="entry name" value="Plipid/glycerol_acylTrfase"/>
</dbReference>
<dbReference type="EMBL" id="JAQJZJ010000012">
    <property type="protein sequence ID" value="MDA7088810.1"/>
    <property type="molecule type" value="Genomic_DNA"/>
</dbReference>
<keyword evidence="3 5" id="KW-0012">Acyltransferase</keyword>
<dbReference type="Pfam" id="PF01553">
    <property type="entry name" value="Acyltransferase"/>
    <property type="match status" value="1"/>
</dbReference>
<dbReference type="GO" id="GO:0016746">
    <property type="term" value="F:acyltransferase activity"/>
    <property type="evidence" value="ECO:0007669"/>
    <property type="project" value="UniProtKB-KW"/>
</dbReference>
<dbReference type="PANTHER" id="PTHR10434">
    <property type="entry name" value="1-ACYL-SN-GLYCEROL-3-PHOSPHATE ACYLTRANSFERASE"/>
    <property type="match status" value="1"/>
</dbReference>
<dbReference type="PANTHER" id="PTHR10434:SF9">
    <property type="entry name" value="PHOSPHOLIPID_GLYCEROL ACYLTRANSFERASE DOMAIN-CONTAINING PROTEIN"/>
    <property type="match status" value="1"/>
</dbReference>
<sequence length="192" mass="22064">MSANYPPRNRLTEWLGRGVLKLMGWRIEGELPKLDKFVAIGAHHTSNWDFVIFIAVKFVLGLNVRWFGKQTIFRPPFGALMRAWGGLAIFRDRQHNTVEQAVQAFREHAQFILVLSPEGTRKQVSRWKMGFYHIAQGAGVPIVLCALDYQQRRVVIGPSFWPTGDEAADLKEIFAFFRPYIPKKPEYAFLGD</sequence>
<evidence type="ECO:0000259" key="4">
    <source>
        <dbReference type="SMART" id="SM00563"/>
    </source>
</evidence>
<evidence type="ECO:0000256" key="2">
    <source>
        <dbReference type="ARBA" id="ARBA00022679"/>
    </source>
</evidence>
<dbReference type="RefSeq" id="WP_271349829.1">
    <property type="nucleotide sequence ID" value="NZ_JAQJZJ010000012.1"/>
</dbReference>
<name>A0ABT4XKP7_9PSED</name>
<dbReference type="SMART" id="SM00563">
    <property type="entry name" value="PlsC"/>
    <property type="match status" value="1"/>
</dbReference>
<feature type="domain" description="Phospholipid/glycerol acyltransferase" evidence="4">
    <location>
        <begin position="38"/>
        <end position="150"/>
    </location>
</feature>
<accession>A0ABT4XKP7</accession>
<dbReference type="CDD" id="cd07988">
    <property type="entry name" value="LPLAT_ABO13168-like"/>
    <property type="match status" value="1"/>
</dbReference>
<proteinExistence type="predicted"/>
<keyword evidence="6" id="KW-1185">Reference proteome</keyword>
<protein>
    <submittedName>
        <fullName evidence="5">Lysophospholipid acyltransferase family protein</fullName>
    </submittedName>
</protein>
<evidence type="ECO:0000313" key="6">
    <source>
        <dbReference type="Proteomes" id="UP001212042"/>
    </source>
</evidence>
<evidence type="ECO:0000256" key="1">
    <source>
        <dbReference type="ARBA" id="ARBA00005189"/>
    </source>
</evidence>
<organism evidence="5 6">
    <name type="scientific">Pseudomonas aestuarii</name>
    <dbReference type="NCBI Taxonomy" id="3018340"/>
    <lineage>
        <taxon>Bacteria</taxon>
        <taxon>Pseudomonadati</taxon>
        <taxon>Pseudomonadota</taxon>
        <taxon>Gammaproteobacteria</taxon>
        <taxon>Pseudomonadales</taxon>
        <taxon>Pseudomonadaceae</taxon>
        <taxon>Pseudomonas</taxon>
    </lineage>
</organism>